<protein>
    <submittedName>
        <fullName evidence="1">Uncharacterized protein</fullName>
    </submittedName>
</protein>
<dbReference type="EMBL" id="RXIC02000023">
    <property type="protein sequence ID" value="KAB1212588.1"/>
    <property type="molecule type" value="Genomic_DNA"/>
</dbReference>
<sequence length="159" mass="18311">MWFLFMCDGKEKELRRQQASGSCPFCGGKVRALDVDRQWNCCFLPICVKIKRVFLHFVFQALGIDLLVQEYENVPGFGCLIVMTKASLSKFEDRFKDGFHLLSFHRVRRGVGTELGGWMGAGRQLCEEEDSLVLNKIAGHLHGSWVGYFRIRVKWVKSF</sequence>
<accession>A0A6A1VLA2</accession>
<dbReference type="AlphaFoldDB" id="A0A6A1VLA2"/>
<reference evidence="1 2" key="1">
    <citation type="journal article" date="2019" name="Plant Biotechnol. J.">
        <title>The red bayberry genome and genetic basis of sex determination.</title>
        <authorList>
            <person name="Jia H.M."/>
            <person name="Jia H.J."/>
            <person name="Cai Q.L."/>
            <person name="Wang Y."/>
            <person name="Zhao H.B."/>
            <person name="Yang W.F."/>
            <person name="Wang G.Y."/>
            <person name="Li Y.H."/>
            <person name="Zhan D.L."/>
            <person name="Shen Y.T."/>
            <person name="Niu Q.F."/>
            <person name="Chang L."/>
            <person name="Qiu J."/>
            <person name="Zhao L."/>
            <person name="Xie H.B."/>
            <person name="Fu W.Y."/>
            <person name="Jin J."/>
            <person name="Li X.W."/>
            <person name="Jiao Y."/>
            <person name="Zhou C.C."/>
            <person name="Tu T."/>
            <person name="Chai C.Y."/>
            <person name="Gao J.L."/>
            <person name="Fan L.J."/>
            <person name="van de Weg E."/>
            <person name="Wang J.Y."/>
            <person name="Gao Z.S."/>
        </authorList>
    </citation>
    <scope>NUCLEOTIDE SEQUENCE [LARGE SCALE GENOMIC DNA]</scope>
    <source>
        <tissue evidence="1">Leaves</tissue>
    </source>
</reference>
<evidence type="ECO:0000313" key="1">
    <source>
        <dbReference type="EMBL" id="KAB1212588.1"/>
    </source>
</evidence>
<evidence type="ECO:0000313" key="2">
    <source>
        <dbReference type="Proteomes" id="UP000516437"/>
    </source>
</evidence>
<dbReference type="OrthoDB" id="610577at2759"/>
<dbReference type="Proteomes" id="UP000516437">
    <property type="component" value="Chromosome 5"/>
</dbReference>
<dbReference type="PANTHER" id="PTHR33320:SF30">
    <property type="entry name" value="OS04G0606200 PROTEIN"/>
    <property type="match status" value="1"/>
</dbReference>
<gene>
    <name evidence="1" type="ORF">CJ030_MR5G023532</name>
</gene>
<dbReference type="PANTHER" id="PTHR33320">
    <property type="entry name" value="METHIONYL-TRNA SYNTHETASE"/>
    <property type="match status" value="1"/>
</dbReference>
<organism evidence="1 2">
    <name type="scientific">Morella rubra</name>
    <name type="common">Chinese bayberry</name>
    <dbReference type="NCBI Taxonomy" id="262757"/>
    <lineage>
        <taxon>Eukaryota</taxon>
        <taxon>Viridiplantae</taxon>
        <taxon>Streptophyta</taxon>
        <taxon>Embryophyta</taxon>
        <taxon>Tracheophyta</taxon>
        <taxon>Spermatophyta</taxon>
        <taxon>Magnoliopsida</taxon>
        <taxon>eudicotyledons</taxon>
        <taxon>Gunneridae</taxon>
        <taxon>Pentapetalae</taxon>
        <taxon>rosids</taxon>
        <taxon>fabids</taxon>
        <taxon>Fagales</taxon>
        <taxon>Myricaceae</taxon>
        <taxon>Morella</taxon>
    </lineage>
</organism>
<comment type="caution">
    <text evidence="1">The sequence shown here is derived from an EMBL/GenBank/DDBJ whole genome shotgun (WGS) entry which is preliminary data.</text>
</comment>
<proteinExistence type="predicted"/>
<keyword evidence="2" id="KW-1185">Reference proteome</keyword>
<name>A0A6A1VLA2_9ROSI</name>